<gene>
    <name evidence="3" type="primary">ybgF</name>
    <name evidence="1" type="synonym">cpoB</name>
    <name evidence="3" type="ORF">EB235_07465</name>
</gene>
<keyword evidence="1" id="KW-0574">Periplasm</keyword>
<keyword evidence="1" id="KW-0175">Coiled coil</keyword>
<accession>A0A6M7WKN2</accession>
<dbReference type="NCBIfam" id="TIGR02795">
    <property type="entry name" value="tol_pal_ybgF"/>
    <property type="match status" value="1"/>
</dbReference>
<dbReference type="HAMAP" id="MF_02066">
    <property type="entry name" value="CpoB"/>
    <property type="match status" value="1"/>
</dbReference>
<reference evidence="3 4" key="1">
    <citation type="submission" date="2018-10" db="EMBL/GenBank/DDBJ databases">
        <authorList>
            <person name="Perry B.J."/>
            <person name="Sullivan J.T."/>
            <person name="Murphy R.J.T."/>
            <person name="Ramsay J.P."/>
            <person name="Ronson C.W."/>
        </authorList>
    </citation>
    <scope>NUCLEOTIDE SEQUENCE [LARGE SCALE GENOMIC DNA]</scope>
    <source>
        <strain evidence="3 4">R88b</strain>
    </source>
</reference>
<feature type="region of interest" description="Disordered" evidence="2">
    <location>
        <begin position="114"/>
        <end position="196"/>
    </location>
</feature>
<feature type="coiled-coil region" evidence="1">
    <location>
        <begin position="71"/>
        <end position="105"/>
    </location>
</feature>
<sequence length="374" mass="39251" precursor="true">MHLRSVLSGTLALLLLSGVTAPASGLGASGTGQSTDSGFSFHLPSIELPKLFGEKKKPDQVQMVQSDPAAVTSLEDQLRQMNGKIEELNFQVLQMQEQIRKQQEDNEFRFQQLEGGSQGGQAPAAPKKKSDATTDTNTNMASAPATQAPADAGAAPADGTAAASSGGKTVEDVIVESPDGDPGKAIPGTGAPEKTFGSITVDKNGNVIDADGNTQAAAPAQDAAPATGAPAKASKSDGTVVAALPSTKDPEELYRNSYQFILSGDYSTAEQGFRDHISRFPKDAKTADAHYWLGESLLGQQKYRDAAEVFLAASKDYPKAKKAPDMLLKLGVSLVGLKQHDVACATFSEVSKRYPDVSNALKERVKQEKALAAC</sequence>
<protein>
    <recommendedName>
        <fullName evidence="1">Cell division coordinator CpoB</fullName>
    </recommendedName>
</protein>
<evidence type="ECO:0000256" key="1">
    <source>
        <dbReference type="HAMAP-Rule" id="MF_02066"/>
    </source>
</evidence>
<keyword evidence="1" id="KW-0132">Cell division</keyword>
<feature type="region of interest" description="Disordered" evidence="2">
    <location>
        <begin position="210"/>
        <end position="236"/>
    </location>
</feature>
<dbReference type="Pfam" id="PF13432">
    <property type="entry name" value="TPR_16"/>
    <property type="match status" value="1"/>
</dbReference>
<dbReference type="RefSeq" id="WP_027031607.1">
    <property type="nucleotide sequence ID" value="NZ_CP033367.1"/>
</dbReference>
<evidence type="ECO:0000313" key="3">
    <source>
        <dbReference type="EMBL" id="QKD01363.1"/>
    </source>
</evidence>
<feature type="signal peptide" evidence="1">
    <location>
        <begin position="1"/>
        <end position="23"/>
    </location>
</feature>
<evidence type="ECO:0000256" key="2">
    <source>
        <dbReference type="SAM" id="MobiDB-lite"/>
    </source>
</evidence>
<feature type="compositionally biased region" description="Low complexity" evidence="2">
    <location>
        <begin position="216"/>
        <end position="233"/>
    </location>
</feature>
<feature type="compositionally biased region" description="Low complexity" evidence="2">
    <location>
        <begin position="141"/>
        <end position="166"/>
    </location>
</feature>
<feature type="chain" id="PRO_5027194592" description="Cell division coordinator CpoB" evidence="1">
    <location>
        <begin position="24"/>
        <end position="374"/>
    </location>
</feature>
<dbReference type="SUPFAM" id="SSF48452">
    <property type="entry name" value="TPR-like"/>
    <property type="match status" value="1"/>
</dbReference>
<keyword evidence="1" id="KW-0131">Cell cycle</keyword>
<organism evidence="3 4">
    <name type="scientific">Mesorhizobium loti R88b</name>
    <dbReference type="NCBI Taxonomy" id="935548"/>
    <lineage>
        <taxon>Bacteria</taxon>
        <taxon>Pseudomonadati</taxon>
        <taxon>Pseudomonadota</taxon>
        <taxon>Alphaproteobacteria</taxon>
        <taxon>Hyphomicrobiales</taxon>
        <taxon>Phyllobacteriaceae</taxon>
        <taxon>Mesorhizobium</taxon>
    </lineage>
</organism>
<dbReference type="InterPro" id="IPR034706">
    <property type="entry name" value="CpoB"/>
</dbReference>
<name>A0A6M7WKN2_RHILI</name>
<comment type="function">
    <text evidence="1">Mediates coordination of peptidoglycan synthesis and outer membrane constriction during cell division.</text>
</comment>
<dbReference type="Gene3D" id="1.25.40.10">
    <property type="entry name" value="Tetratricopeptide repeat domain"/>
    <property type="match status" value="1"/>
</dbReference>
<comment type="similarity">
    <text evidence="1">Belongs to the CpoB family.</text>
</comment>
<proteinExistence type="inferred from homology"/>
<comment type="subcellular location">
    <subcellularLocation>
        <location evidence="1">Periplasm</location>
    </subcellularLocation>
</comment>
<dbReference type="EMBL" id="CP033367">
    <property type="protein sequence ID" value="QKD01363.1"/>
    <property type="molecule type" value="Genomic_DNA"/>
</dbReference>
<dbReference type="GO" id="GO:0043093">
    <property type="term" value="P:FtsZ-dependent cytokinesis"/>
    <property type="evidence" value="ECO:0007669"/>
    <property type="project" value="UniProtKB-UniRule"/>
</dbReference>
<dbReference type="InterPro" id="IPR014162">
    <property type="entry name" value="CpoB_C"/>
</dbReference>
<dbReference type="AlphaFoldDB" id="A0A6M7WKN2"/>
<keyword evidence="1" id="KW-0732">Signal</keyword>
<evidence type="ECO:0000313" key="4">
    <source>
        <dbReference type="Proteomes" id="UP000503017"/>
    </source>
</evidence>
<dbReference type="GO" id="GO:0030288">
    <property type="term" value="C:outer membrane-bounded periplasmic space"/>
    <property type="evidence" value="ECO:0007669"/>
    <property type="project" value="UniProtKB-UniRule"/>
</dbReference>
<dbReference type="Proteomes" id="UP000503017">
    <property type="component" value="Chromosome"/>
</dbReference>
<dbReference type="InterPro" id="IPR011990">
    <property type="entry name" value="TPR-like_helical_dom_sf"/>
</dbReference>